<proteinExistence type="predicted"/>
<accession>A0A2Z7B6L2</accession>
<keyword evidence="3" id="KW-1185">Reference proteome</keyword>
<dbReference type="EMBL" id="KV008598">
    <property type="protein sequence ID" value="KZV30135.1"/>
    <property type="molecule type" value="Genomic_DNA"/>
</dbReference>
<feature type="region of interest" description="Disordered" evidence="1">
    <location>
        <begin position="291"/>
        <end position="339"/>
    </location>
</feature>
<sequence>MVEMMIKDVEDRRHVKLARCSNFESGTPTSAIDLQVLDLLSDAHRLALVQWLEQLRQHKLEWTRPSSLNLFGGDVDQSRGIHAQFYPNVTSTSWRKPLPQRPFMDAFAPIYIFIEPVQDLDSRKPYSGIVQRLWAEICVDVVQFSLFGHLQPVGTFNMCRDIVVVDADLANETVPTGIFDSFQHGLNVEGFVDFFVQPDIQTFLPVLVQKVQCLSDPDLQIRLHPVLLPVLPIKLEQLSTLDSIDELKAALSGKITGLEMAFLKLTLEGLNTLRAQMSEIIAYINRRDEKRGKRVVGSPPDHRSRPSGGGRSSSEPSRKRGGSYRRRGSRSLGSNRWFS</sequence>
<dbReference type="AlphaFoldDB" id="A0A2Z7B6L2"/>
<protein>
    <submittedName>
        <fullName evidence="2">Auxin response factor 2</fullName>
    </submittedName>
</protein>
<feature type="compositionally biased region" description="Low complexity" evidence="1">
    <location>
        <begin position="330"/>
        <end position="339"/>
    </location>
</feature>
<feature type="compositionally biased region" description="Basic residues" evidence="1">
    <location>
        <begin position="319"/>
        <end position="329"/>
    </location>
</feature>
<gene>
    <name evidence="2" type="ORF">F511_44273</name>
</gene>
<evidence type="ECO:0000313" key="3">
    <source>
        <dbReference type="Proteomes" id="UP000250235"/>
    </source>
</evidence>
<dbReference type="Proteomes" id="UP000250235">
    <property type="component" value="Unassembled WGS sequence"/>
</dbReference>
<evidence type="ECO:0000256" key="1">
    <source>
        <dbReference type="SAM" id="MobiDB-lite"/>
    </source>
</evidence>
<evidence type="ECO:0000313" key="2">
    <source>
        <dbReference type="EMBL" id="KZV30135.1"/>
    </source>
</evidence>
<reference evidence="2 3" key="1">
    <citation type="journal article" date="2015" name="Proc. Natl. Acad. Sci. U.S.A.">
        <title>The resurrection genome of Boea hygrometrica: A blueprint for survival of dehydration.</title>
        <authorList>
            <person name="Xiao L."/>
            <person name="Yang G."/>
            <person name="Zhang L."/>
            <person name="Yang X."/>
            <person name="Zhao S."/>
            <person name="Ji Z."/>
            <person name="Zhou Q."/>
            <person name="Hu M."/>
            <person name="Wang Y."/>
            <person name="Chen M."/>
            <person name="Xu Y."/>
            <person name="Jin H."/>
            <person name="Xiao X."/>
            <person name="Hu G."/>
            <person name="Bao F."/>
            <person name="Hu Y."/>
            <person name="Wan P."/>
            <person name="Li L."/>
            <person name="Deng X."/>
            <person name="Kuang T."/>
            <person name="Xiang C."/>
            <person name="Zhu J.K."/>
            <person name="Oliver M.J."/>
            <person name="He Y."/>
        </authorList>
    </citation>
    <scope>NUCLEOTIDE SEQUENCE [LARGE SCALE GENOMIC DNA]</scope>
    <source>
        <strain evidence="3">cv. XS01</strain>
    </source>
</reference>
<organism evidence="2 3">
    <name type="scientific">Dorcoceras hygrometricum</name>
    <dbReference type="NCBI Taxonomy" id="472368"/>
    <lineage>
        <taxon>Eukaryota</taxon>
        <taxon>Viridiplantae</taxon>
        <taxon>Streptophyta</taxon>
        <taxon>Embryophyta</taxon>
        <taxon>Tracheophyta</taxon>
        <taxon>Spermatophyta</taxon>
        <taxon>Magnoliopsida</taxon>
        <taxon>eudicotyledons</taxon>
        <taxon>Gunneridae</taxon>
        <taxon>Pentapetalae</taxon>
        <taxon>asterids</taxon>
        <taxon>lamiids</taxon>
        <taxon>Lamiales</taxon>
        <taxon>Gesneriaceae</taxon>
        <taxon>Didymocarpoideae</taxon>
        <taxon>Trichosporeae</taxon>
        <taxon>Loxocarpinae</taxon>
        <taxon>Dorcoceras</taxon>
    </lineage>
</organism>
<name>A0A2Z7B6L2_9LAMI</name>